<dbReference type="Proteomes" id="UP001500936">
    <property type="component" value="Unassembled WGS sequence"/>
</dbReference>
<feature type="domain" description="Phosphoribosyltransferase" evidence="1">
    <location>
        <begin position="17"/>
        <end position="172"/>
    </location>
</feature>
<evidence type="ECO:0000259" key="1">
    <source>
        <dbReference type="Pfam" id="PF00156"/>
    </source>
</evidence>
<dbReference type="Pfam" id="PF00156">
    <property type="entry name" value="Pribosyltran"/>
    <property type="match status" value="1"/>
</dbReference>
<comment type="caution">
    <text evidence="2">The sequence shown here is derived from an EMBL/GenBank/DDBJ whole genome shotgun (WGS) entry which is preliminary data.</text>
</comment>
<dbReference type="EMBL" id="BAABHB010000003">
    <property type="protein sequence ID" value="GAA4404699.1"/>
    <property type="molecule type" value="Genomic_DNA"/>
</dbReference>
<organism evidence="2 3">
    <name type="scientific">Nibrella viscosa</name>
    <dbReference type="NCBI Taxonomy" id="1084524"/>
    <lineage>
        <taxon>Bacteria</taxon>
        <taxon>Pseudomonadati</taxon>
        <taxon>Bacteroidota</taxon>
        <taxon>Cytophagia</taxon>
        <taxon>Cytophagales</taxon>
        <taxon>Spirosomataceae</taxon>
        <taxon>Nibrella</taxon>
    </lineage>
</organism>
<reference evidence="3" key="1">
    <citation type="journal article" date="2019" name="Int. J. Syst. Evol. Microbiol.">
        <title>The Global Catalogue of Microorganisms (GCM) 10K type strain sequencing project: providing services to taxonomists for standard genome sequencing and annotation.</title>
        <authorList>
            <consortium name="The Broad Institute Genomics Platform"/>
            <consortium name="The Broad Institute Genome Sequencing Center for Infectious Disease"/>
            <person name="Wu L."/>
            <person name="Ma J."/>
        </authorList>
    </citation>
    <scope>NUCLEOTIDE SEQUENCE [LARGE SCALE GENOMIC DNA]</scope>
    <source>
        <strain evidence="3">JCM 17925</strain>
    </source>
</reference>
<dbReference type="RefSeq" id="WP_345267009.1">
    <property type="nucleotide sequence ID" value="NZ_BAABHB010000003.1"/>
</dbReference>
<sequence>MYEDRTDAALALIPLLKHYEGQNGIVLAIPRGGVPVAYPIAQVLHFPLDILLTKKIGHPNQKELAIGAVSLQGRILSRKIAVPADYIEAETARIQQLLREMYRRYRGEKRPADLAGNLVIVVDDGIATGQTLLASIELLRSRQPARLVVAVPVGPPEAIRRVAREVDELICPLVPKDFQAVGQFYRRFNQTSDEEVIDLLTRADHFSA</sequence>
<keyword evidence="3" id="KW-1185">Reference proteome</keyword>
<accession>A0ABP8KE46</accession>
<dbReference type="CDD" id="cd06223">
    <property type="entry name" value="PRTases_typeI"/>
    <property type="match status" value="1"/>
</dbReference>
<evidence type="ECO:0000313" key="3">
    <source>
        <dbReference type="Proteomes" id="UP001500936"/>
    </source>
</evidence>
<name>A0ABP8KE46_9BACT</name>
<gene>
    <name evidence="2" type="ORF">GCM10023187_22370</name>
</gene>
<dbReference type="Gene3D" id="3.40.50.2020">
    <property type="match status" value="1"/>
</dbReference>
<dbReference type="SUPFAM" id="SSF53271">
    <property type="entry name" value="PRTase-like"/>
    <property type="match status" value="1"/>
</dbReference>
<dbReference type="InterPro" id="IPR000836">
    <property type="entry name" value="PRTase_dom"/>
</dbReference>
<evidence type="ECO:0000313" key="2">
    <source>
        <dbReference type="EMBL" id="GAA4404699.1"/>
    </source>
</evidence>
<proteinExistence type="predicted"/>
<protein>
    <submittedName>
        <fullName evidence="2">Phosphoribosyltransferase</fullName>
    </submittedName>
</protein>
<keyword evidence="2" id="KW-0808">Transferase</keyword>
<dbReference type="GO" id="GO:0016757">
    <property type="term" value="F:glycosyltransferase activity"/>
    <property type="evidence" value="ECO:0007669"/>
    <property type="project" value="UniProtKB-KW"/>
</dbReference>
<keyword evidence="2" id="KW-0328">Glycosyltransferase</keyword>
<dbReference type="InterPro" id="IPR029057">
    <property type="entry name" value="PRTase-like"/>
</dbReference>
<dbReference type="Gene3D" id="3.30.1310.20">
    <property type="entry name" value="PRTase-like"/>
    <property type="match status" value="1"/>
</dbReference>